<name>A0A1T4KNV7_9FIRM</name>
<keyword evidence="1" id="KW-0808">Transferase</keyword>
<dbReference type="Pfam" id="PF14907">
    <property type="entry name" value="NTP_transf_5"/>
    <property type="match status" value="1"/>
</dbReference>
<reference evidence="1 2" key="1">
    <citation type="submission" date="2017-02" db="EMBL/GenBank/DDBJ databases">
        <authorList>
            <person name="Peterson S.W."/>
        </authorList>
    </citation>
    <scope>NUCLEOTIDE SEQUENCE [LARGE SCALE GENOMIC DNA]</scope>
    <source>
        <strain evidence="1 2">ATCC 51222</strain>
    </source>
</reference>
<dbReference type="AlphaFoldDB" id="A0A1T4KNV7"/>
<dbReference type="InterPro" id="IPR039498">
    <property type="entry name" value="NTP_transf_5"/>
</dbReference>
<dbReference type="STRING" id="290054.SAMN02745114_00561"/>
<accession>A0A1T4KNV7</accession>
<dbReference type="GO" id="GO:0016740">
    <property type="term" value="F:transferase activity"/>
    <property type="evidence" value="ECO:0007669"/>
    <property type="project" value="UniProtKB-KW"/>
</dbReference>
<dbReference type="Proteomes" id="UP000190657">
    <property type="component" value="Unassembled WGS sequence"/>
</dbReference>
<gene>
    <name evidence="1" type="ORF">SAMN02745114_00561</name>
</gene>
<organism evidence="1 2">
    <name type="scientific">Eubacterium coprostanoligenes</name>
    <dbReference type="NCBI Taxonomy" id="290054"/>
    <lineage>
        <taxon>Bacteria</taxon>
        <taxon>Bacillati</taxon>
        <taxon>Bacillota</taxon>
        <taxon>Clostridia</taxon>
        <taxon>Eubacteriales</taxon>
        <taxon>Eubacteriaceae</taxon>
        <taxon>Eubacterium</taxon>
    </lineage>
</organism>
<evidence type="ECO:0000313" key="2">
    <source>
        <dbReference type="Proteomes" id="UP000190657"/>
    </source>
</evidence>
<evidence type="ECO:0000313" key="1">
    <source>
        <dbReference type="EMBL" id="SJZ44089.1"/>
    </source>
</evidence>
<dbReference type="RefSeq" id="WP_078768061.1">
    <property type="nucleotide sequence ID" value="NZ_FUWW01000004.1"/>
</dbReference>
<protein>
    <submittedName>
        <fullName evidence="1">Uncharacterized nucleotidyltransferase</fullName>
    </submittedName>
</protein>
<keyword evidence="2" id="KW-1185">Reference proteome</keyword>
<proteinExistence type="predicted"/>
<sequence>MKYAKEDVFSLVYLLTCAIKGEEPDYSRNINYPAILELAREHQVYNIIISIVQNAPDISSEYKKLFKDYNLSEITKMIVVNNERENVFEFLEENSIKHMPLKGLIIRDYYPNQSMRQMSDNDILFDISYRDEVAHFMKKNGYKAVATGENSDDYKKPPYCMFEFHKDLFFKENDFCPVFDNLWDNAVQDSEHPYLYHMGINDVYIYSVCHMYKHFSTGGCGIRFLIDHYLFLKKEYDNLDWNIINAFLEKYNILEFEKITRSIAFKLFDGDELDNQELEMFEAIINSGIFGNESVRLVNEISNMDVSSVEEAKRIIMWRRLFPPKKKMIADYRILEKHPYLLVGTYIYRLFKALFNGKRTLNEVKTIKNIEIDEKN</sequence>
<dbReference type="EMBL" id="FUWW01000004">
    <property type="protein sequence ID" value="SJZ44089.1"/>
    <property type="molecule type" value="Genomic_DNA"/>
</dbReference>
<dbReference type="OrthoDB" id="9773927at2"/>